<feature type="domain" description="Methyltransferase type 11" evidence="4">
    <location>
        <begin position="40"/>
        <end position="128"/>
    </location>
</feature>
<keyword evidence="1 5" id="KW-0489">Methyltransferase</keyword>
<keyword evidence="3" id="KW-0949">S-adenosyl-L-methionine</keyword>
<dbReference type="RefSeq" id="WP_203987624.1">
    <property type="nucleotide sequence ID" value="NZ_BOOU01000052.1"/>
</dbReference>
<reference evidence="5" key="1">
    <citation type="submission" date="2021-01" db="EMBL/GenBank/DDBJ databases">
        <title>Whole genome shotgun sequence of Sphaerisporangium rufum NBRC 109079.</title>
        <authorList>
            <person name="Komaki H."/>
            <person name="Tamura T."/>
        </authorList>
    </citation>
    <scope>NUCLEOTIDE SEQUENCE</scope>
    <source>
        <strain evidence="5">NBRC 109079</strain>
    </source>
</reference>
<evidence type="ECO:0000256" key="1">
    <source>
        <dbReference type="ARBA" id="ARBA00022603"/>
    </source>
</evidence>
<organism evidence="5 6">
    <name type="scientific">Sphaerisporangium rufum</name>
    <dbReference type="NCBI Taxonomy" id="1381558"/>
    <lineage>
        <taxon>Bacteria</taxon>
        <taxon>Bacillati</taxon>
        <taxon>Actinomycetota</taxon>
        <taxon>Actinomycetes</taxon>
        <taxon>Streptosporangiales</taxon>
        <taxon>Streptosporangiaceae</taxon>
        <taxon>Sphaerisporangium</taxon>
    </lineage>
</organism>
<dbReference type="SUPFAM" id="SSF53335">
    <property type="entry name" value="S-adenosyl-L-methionine-dependent methyltransferases"/>
    <property type="match status" value="1"/>
</dbReference>
<dbReference type="CDD" id="cd02440">
    <property type="entry name" value="AdoMet_MTases"/>
    <property type="match status" value="1"/>
</dbReference>
<comment type="caution">
    <text evidence="5">The sequence shown here is derived from an EMBL/GenBank/DDBJ whole genome shotgun (WGS) entry which is preliminary data.</text>
</comment>
<proteinExistence type="predicted"/>
<evidence type="ECO:0000313" key="6">
    <source>
        <dbReference type="Proteomes" id="UP000655287"/>
    </source>
</evidence>
<dbReference type="AlphaFoldDB" id="A0A919UZ38"/>
<dbReference type="InterPro" id="IPR029063">
    <property type="entry name" value="SAM-dependent_MTases_sf"/>
</dbReference>
<dbReference type="Pfam" id="PF08241">
    <property type="entry name" value="Methyltransf_11"/>
    <property type="match status" value="1"/>
</dbReference>
<dbReference type="InterPro" id="IPR013216">
    <property type="entry name" value="Methyltransf_11"/>
</dbReference>
<sequence length="232" mass="25973">MEATLIERTVELEDRHWWFQERRAIIARELRRLDRPGRALDLGGAGGGNARVFVRHGWDPLVVDASETAVQLAKERGLRAIHADACDLPLPDGHFDLALAFDVLEHIEDDAAAAAELVRVLRPGGRLLLAVPCDMALWSEHDVVSGHFRRYTRPSLRQVLTGAELVIDRMWSWNVLMKPVVAWRRRRCSGNDVGEVPPLLNAALRTVIAAERYLPVSALPGVSIMVRAHRPD</sequence>
<keyword evidence="6" id="KW-1185">Reference proteome</keyword>
<evidence type="ECO:0000259" key="4">
    <source>
        <dbReference type="Pfam" id="PF08241"/>
    </source>
</evidence>
<gene>
    <name evidence="5" type="ORF">Sru01_36830</name>
</gene>
<name>A0A919UZ38_9ACTN</name>
<dbReference type="Proteomes" id="UP000655287">
    <property type="component" value="Unassembled WGS sequence"/>
</dbReference>
<dbReference type="PANTHER" id="PTHR43464">
    <property type="entry name" value="METHYLTRANSFERASE"/>
    <property type="match status" value="1"/>
</dbReference>
<dbReference type="PANTHER" id="PTHR43464:SF19">
    <property type="entry name" value="UBIQUINONE BIOSYNTHESIS O-METHYLTRANSFERASE, MITOCHONDRIAL"/>
    <property type="match status" value="1"/>
</dbReference>
<dbReference type="GO" id="GO:0032259">
    <property type="term" value="P:methylation"/>
    <property type="evidence" value="ECO:0007669"/>
    <property type="project" value="UniProtKB-KW"/>
</dbReference>
<dbReference type="EMBL" id="BOOU01000052">
    <property type="protein sequence ID" value="GII78701.1"/>
    <property type="molecule type" value="Genomic_DNA"/>
</dbReference>
<evidence type="ECO:0000256" key="3">
    <source>
        <dbReference type="ARBA" id="ARBA00022691"/>
    </source>
</evidence>
<evidence type="ECO:0000313" key="5">
    <source>
        <dbReference type="EMBL" id="GII78701.1"/>
    </source>
</evidence>
<evidence type="ECO:0000256" key="2">
    <source>
        <dbReference type="ARBA" id="ARBA00022679"/>
    </source>
</evidence>
<accession>A0A919UZ38</accession>
<dbReference type="GO" id="GO:0008757">
    <property type="term" value="F:S-adenosylmethionine-dependent methyltransferase activity"/>
    <property type="evidence" value="ECO:0007669"/>
    <property type="project" value="InterPro"/>
</dbReference>
<keyword evidence="2" id="KW-0808">Transferase</keyword>
<protein>
    <submittedName>
        <fullName evidence="5">Methyltransferase</fullName>
    </submittedName>
</protein>
<dbReference type="Gene3D" id="3.40.50.150">
    <property type="entry name" value="Vaccinia Virus protein VP39"/>
    <property type="match status" value="1"/>
</dbReference>